<dbReference type="Proteomes" id="UP000708148">
    <property type="component" value="Unassembled WGS sequence"/>
</dbReference>
<dbReference type="AlphaFoldDB" id="A0A8S1IQC2"/>
<gene>
    <name evidence="1" type="ORF">OSTQU699_LOCUS1849</name>
</gene>
<feature type="non-terminal residue" evidence="1">
    <location>
        <position position="125"/>
    </location>
</feature>
<name>A0A8S1IQC2_9CHLO</name>
<keyword evidence="2" id="KW-1185">Reference proteome</keyword>
<accession>A0A8S1IQC2</accession>
<reference evidence="1" key="1">
    <citation type="submission" date="2020-12" db="EMBL/GenBank/DDBJ databases">
        <authorList>
            <person name="Iha C."/>
        </authorList>
    </citation>
    <scope>NUCLEOTIDE SEQUENCE</scope>
</reference>
<evidence type="ECO:0000313" key="1">
    <source>
        <dbReference type="EMBL" id="CAD7696487.1"/>
    </source>
</evidence>
<evidence type="ECO:0000313" key="2">
    <source>
        <dbReference type="Proteomes" id="UP000708148"/>
    </source>
</evidence>
<protein>
    <submittedName>
        <fullName evidence="1">Uncharacterized protein</fullName>
    </submittedName>
</protein>
<proteinExistence type="predicted"/>
<feature type="non-terminal residue" evidence="1">
    <location>
        <position position="1"/>
    </location>
</feature>
<comment type="caution">
    <text evidence="1">The sequence shown here is derived from an EMBL/GenBank/DDBJ whole genome shotgun (WGS) entry which is preliminary data.</text>
</comment>
<organism evidence="1 2">
    <name type="scientific">Ostreobium quekettii</name>
    <dbReference type="NCBI Taxonomy" id="121088"/>
    <lineage>
        <taxon>Eukaryota</taxon>
        <taxon>Viridiplantae</taxon>
        <taxon>Chlorophyta</taxon>
        <taxon>core chlorophytes</taxon>
        <taxon>Ulvophyceae</taxon>
        <taxon>TCBD clade</taxon>
        <taxon>Bryopsidales</taxon>
        <taxon>Ostreobineae</taxon>
        <taxon>Ostreobiaceae</taxon>
        <taxon>Ostreobium</taxon>
    </lineage>
</organism>
<sequence>VGRLRTFFEREDLLQKVLHKERDPECEEAKALMQMAEGATPLRVEEKTFRTLSEKLSDRLDKVANLRSLDGKEAWALLVHHYLRCLPDVEFECLDLSDFTKVFEALGKHTAAAMLVKMMNEDYPI</sequence>
<dbReference type="EMBL" id="CAJHUC010000485">
    <property type="protein sequence ID" value="CAD7696487.1"/>
    <property type="molecule type" value="Genomic_DNA"/>
</dbReference>